<feature type="transmembrane region" description="Helical" evidence="6">
    <location>
        <begin position="309"/>
        <end position="329"/>
    </location>
</feature>
<feature type="compositionally biased region" description="Basic and acidic residues" evidence="5">
    <location>
        <begin position="18"/>
        <end position="28"/>
    </location>
</feature>
<dbReference type="InterPro" id="IPR036259">
    <property type="entry name" value="MFS_trans_sf"/>
</dbReference>
<dbReference type="SUPFAM" id="SSF103473">
    <property type="entry name" value="MFS general substrate transporter"/>
    <property type="match status" value="1"/>
</dbReference>
<dbReference type="PANTHER" id="PTHR24064">
    <property type="entry name" value="SOLUTE CARRIER FAMILY 22 MEMBER"/>
    <property type="match status" value="1"/>
</dbReference>
<evidence type="ECO:0000256" key="6">
    <source>
        <dbReference type="SAM" id="Phobius"/>
    </source>
</evidence>
<evidence type="ECO:0000256" key="5">
    <source>
        <dbReference type="SAM" id="MobiDB-lite"/>
    </source>
</evidence>
<feature type="transmembrane region" description="Helical" evidence="6">
    <location>
        <begin position="456"/>
        <end position="474"/>
    </location>
</feature>
<feature type="domain" description="Major facilitator superfamily (MFS) profile" evidence="7">
    <location>
        <begin position="95"/>
        <end position="561"/>
    </location>
</feature>
<feature type="transmembrane region" description="Helical" evidence="6">
    <location>
        <begin position="224"/>
        <end position="243"/>
    </location>
</feature>
<name>A0AAV1KRW8_9NEOP</name>
<comment type="caution">
    <text evidence="8">The sequence shown here is derived from an EMBL/GenBank/DDBJ whole genome shotgun (WGS) entry which is preliminary data.</text>
</comment>
<evidence type="ECO:0000256" key="1">
    <source>
        <dbReference type="ARBA" id="ARBA00004141"/>
    </source>
</evidence>
<dbReference type="PROSITE" id="PS00216">
    <property type="entry name" value="SUGAR_TRANSPORT_1"/>
    <property type="match status" value="1"/>
</dbReference>
<feature type="transmembrane region" description="Helical" evidence="6">
    <location>
        <begin position="393"/>
        <end position="414"/>
    </location>
</feature>
<evidence type="ECO:0000313" key="8">
    <source>
        <dbReference type="EMBL" id="CAK1585788.1"/>
    </source>
</evidence>
<dbReference type="Proteomes" id="UP001314205">
    <property type="component" value="Unassembled WGS sequence"/>
</dbReference>
<feature type="transmembrane region" description="Helical" evidence="6">
    <location>
        <begin position="284"/>
        <end position="303"/>
    </location>
</feature>
<dbReference type="AlphaFoldDB" id="A0AAV1KRW8"/>
<feature type="transmembrane region" description="Helical" evidence="6">
    <location>
        <begin position="249"/>
        <end position="272"/>
    </location>
</feature>
<organism evidence="8 9">
    <name type="scientific">Parnassius mnemosyne</name>
    <name type="common">clouded apollo</name>
    <dbReference type="NCBI Taxonomy" id="213953"/>
    <lineage>
        <taxon>Eukaryota</taxon>
        <taxon>Metazoa</taxon>
        <taxon>Ecdysozoa</taxon>
        <taxon>Arthropoda</taxon>
        <taxon>Hexapoda</taxon>
        <taxon>Insecta</taxon>
        <taxon>Pterygota</taxon>
        <taxon>Neoptera</taxon>
        <taxon>Endopterygota</taxon>
        <taxon>Lepidoptera</taxon>
        <taxon>Glossata</taxon>
        <taxon>Ditrysia</taxon>
        <taxon>Papilionoidea</taxon>
        <taxon>Papilionidae</taxon>
        <taxon>Parnassiinae</taxon>
        <taxon>Parnassini</taxon>
        <taxon>Parnassius</taxon>
        <taxon>Driopa</taxon>
    </lineage>
</organism>
<reference evidence="8 9" key="1">
    <citation type="submission" date="2023-11" db="EMBL/GenBank/DDBJ databases">
        <authorList>
            <person name="Hedman E."/>
            <person name="Englund M."/>
            <person name="Stromberg M."/>
            <person name="Nyberg Akerstrom W."/>
            <person name="Nylinder S."/>
            <person name="Jareborg N."/>
            <person name="Kallberg Y."/>
            <person name="Kronander E."/>
        </authorList>
    </citation>
    <scope>NUCLEOTIDE SEQUENCE [LARGE SCALE GENOMIC DNA]</scope>
</reference>
<gene>
    <name evidence="8" type="ORF">PARMNEM_LOCUS6823</name>
</gene>
<feature type="compositionally biased region" description="Low complexity" evidence="5">
    <location>
        <begin position="40"/>
        <end position="52"/>
    </location>
</feature>
<dbReference type="EMBL" id="CAVLGL010000079">
    <property type="protein sequence ID" value="CAK1585788.1"/>
    <property type="molecule type" value="Genomic_DNA"/>
</dbReference>
<feature type="transmembrane region" description="Helical" evidence="6">
    <location>
        <begin position="91"/>
        <end position="112"/>
    </location>
</feature>
<protein>
    <recommendedName>
        <fullName evidence="7">Major facilitator superfamily (MFS) profile domain-containing protein</fullName>
    </recommendedName>
</protein>
<comment type="subcellular location">
    <subcellularLocation>
        <location evidence="1">Membrane</location>
        <topology evidence="1">Multi-pass membrane protein</topology>
    </subcellularLocation>
</comment>
<proteinExistence type="predicted"/>
<evidence type="ECO:0000313" key="9">
    <source>
        <dbReference type="Proteomes" id="UP001314205"/>
    </source>
</evidence>
<evidence type="ECO:0000256" key="4">
    <source>
        <dbReference type="ARBA" id="ARBA00023136"/>
    </source>
</evidence>
<keyword evidence="3 6" id="KW-1133">Transmembrane helix</keyword>
<evidence type="ECO:0000256" key="3">
    <source>
        <dbReference type="ARBA" id="ARBA00022989"/>
    </source>
</evidence>
<dbReference type="InterPro" id="IPR020846">
    <property type="entry name" value="MFS_dom"/>
</dbReference>
<feature type="transmembrane region" description="Helical" evidence="6">
    <location>
        <begin position="540"/>
        <end position="557"/>
    </location>
</feature>
<dbReference type="InterPro" id="IPR005828">
    <property type="entry name" value="MFS_sugar_transport-like"/>
</dbReference>
<keyword evidence="4 6" id="KW-0472">Membrane</keyword>
<dbReference type="Gene3D" id="1.20.1250.20">
    <property type="entry name" value="MFS general substrate transporter like domains"/>
    <property type="match status" value="1"/>
</dbReference>
<evidence type="ECO:0000259" key="7">
    <source>
        <dbReference type="PROSITE" id="PS50850"/>
    </source>
</evidence>
<feature type="transmembrane region" description="Helical" evidence="6">
    <location>
        <begin position="426"/>
        <end position="444"/>
    </location>
</feature>
<keyword evidence="2 6" id="KW-0812">Transmembrane</keyword>
<evidence type="ECO:0000256" key="2">
    <source>
        <dbReference type="ARBA" id="ARBA00022692"/>
    </source>
</evidence>
<dbReference type="PROSITE" id="PS50850">
    <property type="entry name" value="MFS"/>
    <property type="match status" value="1"/>
</dbReference>
<accession>A0AAV1KRW8</accession>
<dbReference type="Pfam" id="PF00083">
    <property type="entry name" value="Sugar_tr"/>
    <property type="match status" value="1"/>
</dbReference>
<sequence>MKGHAPPETRSVYPRNTGEVKTESKAVTDEANMGESVRASTVTTNTTFPTSSLGVSSTVPESNRVDGQVGGGEALEAALCQLGPFGPYQRYVLTLLCLPSLLSAMYSFNYVFVAEQVPFRCVVPECEGAGASFGNTSVQALLSPEPCHRYSPLTDAPTCLREDFHLNHTVKCDAFIYENQNTIYAEFGLACREWLRTLVGSVRNAALPLALLLTGYISDRWGRLTAFCIFSACAGVMGLIKSFSVNYQMYIALEFLEAALGYGFASAAYVMVVELARPSLRASFACATGVAYGVGGALLALAAHRLHRWRQLLLALHTPALLLPLYCLLLDDSVRWLHATARQDEAIAVLRKAAKWNRVTLNEETLKAIGARDNKQEEKNQVSWLALVKTRALVVKLAACGWCWAAAAFIYYGLTINSVALSGDKYINFALNMAMEIVASLLIMMALERFGRKKSILASFLVCGVACIAPFFISHVGTGLGLYFAGKLGATSAFNSLYVFSAELFPTGVRARALSAVSLLGRIGSVLAPQTPLLSRSVQALLYGGCALSAALALLLLPETRREPLPH</sequence>
<dbReference type="GO" id="GO:0022857">
    <property type="term" value="F:transmembrane transporter activity"/>
    <property type="evidence" value="ECO:0007669"/>
    <property type="project" value="InterPro"/>
</dbReference>
<keyword evidence="9" id="KW-1185">Reference proteome</keyword>
<dbReference type="InterPro" id="IPR005829">
    <property type="entry name" value="Sugar_transporter_CS"/>
</dbReference>
<dbReference type="GO" id="GO:0016020">
    <property type="term" value="C:membrane"/>
    <property type="evidence" value="ECO:0007669"/>
    <property type="project" value="UniProtKB-SubCell"/>
</dbReference>
<feature type="region of interest" description="Disordered" evidence="5">
    <location>
        <begin position="1"/>
        <end position="67"/>
    </location>
</feature>